<dbReference type="PANTHER" id="PTHR46796:SF2">
    <property type="entry name" value="TRANSCRIPTIONAL REGULATORY PROTEIN"/>
    <property type="match status" value="1"/>
</dbReference>
<dbReference type="EMBL" id="JBHTBJ010000018">
    <property type="protein sequence ID" value="MFC7276955.1"/>
    <property type="molecule type" value="Genomic_DNA"/>
</dbReference>
<dbReference type="InterPro" id="IPR018062">
    <property type="entry name" value="HTH_AraC-typ_CS"/>
</dbReference>
<dbReference type="PROSITE" id="PS00041">
    <property type="entry name" value="HTH_ARAC_FAMILY_1"/>
    <property type="match status" value="1"/>
</dbReference>
<reference evidence="6" key="1">
    <citation type="journal article" date="2019" name="Int. J. Syst. Evol. Microbiol.">
        <title>The Global Catalogue of Microorganisms (GCM) 10K type strain sequencing project: providing services to taxonomists for standard genome sequencing and annotation.</title>
        <authorList>
            <consortium name="The Broad Institute Genomics Platform"/>
            <consortium name="The Broad Institute Genome Sequencing Center for Infectious Disease"/>
            <person name="Wu L."/>
            <person name="Ma J."/>
        </authorList>
    </citation>
    <scope>NUCLEOTIDE SEQUENCE [LARGE SCALE GENOMIC DNA]</scope>
    <source>
        <strain evidence="6">XZYJT-10</strain>
    </source>
</reference>
<dbReference type="Pfam" id="PF12833">
    <property type="entry name" value="HTH_18"/>
    <property type="match status" value="1"/>
</dbReference>
<dbReference type="InterPro" id="IPR018060">
    <property type="entry name" value="HTH_AraC"/>
</dbReference>
<proteinExistence type="predicted"/>
<dbReference type="Proteomes" id="UP001596548">
    <property type="component" value="Unassembled WGS sequence"/>
</dbReference>
<dbReference type="SMART" id="SM00342">
    <property type="entry name" value="HTH_ARAC"/>
    <property type="match status" value="1"/>
</dbReference>
<dbReference type="Gene3D" id="1.10.10.60">
    <property type="entry name" value="Homeodomain-like"/>
    <property type="match status" value="2"/>
</dbReference>
<evidence type="ECO:0000313" key="6">
    <source>
        <dbReference type="Proteomes" id="UP001596548"/>
    </source>
</evidence>
<accession>A0ABW2HV38</accession>
<keyword evidence="2" id="KW-0238">DNA-binding</keyword>
<evidence type="ECO:0000256" key="2">
    <source>
        <dbReference type="ARBA" id="ARBA00023125"/>
    </source>
</evidence>
<keyword evidence="3" id="KW-0804">Transcription</keyword>
<dbReference type="SUPFAM" id="SSF46689">
    <property type="entry name" value="Homeodomain-like"/>
    <property type="match status" value="2"/>
</dbReference>
<protein>
    <submittedName>
        <fullName evidence="5">Helix-turn-helix domain-containing protein</fullName>
    </submittedName>
</protein>
<evidence type="ECO:0000256" key="1">
    <source>
        <dbReference type="ARBA" id="ARBA00023015"/>
    </source>
</evidence>
<dbReference type="InterPro" id="IPR050204">
    <property type="entry name" value="AraC_XylS_family_regulators"/>
</dbReference>
<keyword evidence="1" id="KW-0805">Transcription regulation</keyword>
<gene>
    <name evidence="5" type="ORF">ACFQS1_23435</name>
</gene>
<dbReference type="PROSITE" id="PS01124">
    <property type="entry name" value="HTH_ARAC_FAMILY_2"/>
    <property type="match status" value="1"/>
</dbReference>
<evidence type="ECO:0000313" key="5">
    <source>
        <dbReference type="EMBL" id="MFC7276955.1"/>
    </source>
</evidence>
<dbReference type="RefSeq" id="WP_378971923.1">
    <property type="nucleotide sequence ID" value="NZ_JBHTBJ010000018.1"/>
</dbReference>
<dbReference type="InterPro" id="IPR009057">
    <property type="entry name" value="Homeodomain-like_sf"/>
</dbReference>
<evidence type="ECO:0000256" key="3">
    <source>
        <dbReference type="ARBA" id="ARBA00023163"/>
    </source>
</evidence>
<feature type="domain" description="HTH araC/xylS-type" evidence="4">
    <location>
        <begin position="5"/>
        <end position="103"/>
    </location>
</feature>
<dbReference type="PANTHER" id="PTHR46796">
    <property type="entry name" value="HTH-TYPE TRANSCRIPTIONAL ACTIVATOR RHAS-RELATED"/>
    <property type="match status" value="1"/>
</dbReference>
<keyword evidence="6" id="KW-1185">Reference proteome</keyword>
<sequence>MFAIRRVRDHLDRHYAEPIALADLTKLSGISRFHLVRTFRAAYGDTPINYLSRRRIERAQDLLRYGNLTVTEVCVAVGFSSLGSFSARFRALVGESPAAYQRRYAYDTPHIPGCHLFMHGVVAQSGRSTSAAGSLSVET</sequence>
<evidence type="ECO:0000259" key="4">
    <source>
        <dbReference type="PROSITE" id="PS01124"/>
    </source>
</evidence>
<name>A0ABW2HV38_9ACTN</name>
<organism evidence="5 6">
    <name type="scientific">Paractinoplanes rhizophilus</name>
    <dbReference type="NCBI Taxonomy" id="1416877"/>
    <lineage>
        <taxon>Bacteria</taxon>
        <taxon>Bacillati</taxon>
        <taxon>Actinomycetota</taxon>
        <taxon>Actinomycetes</taxon>
        <taxon>Micromonosporales</taxon>
        <taxon>Micromonosporaceae</taxon>
        <taxon>Paractinoplanes</taxon>
    </lineage>
</organism>
<comment type="caution">
    <text evidence="5">The sequence shown here is derived from an EMBL/GenBank/DDBJ whole genome shotgun (WGS) entry which is preliminary data.</text>
</comment>